<dbReference type="GO" id="GO:0046872">
    <property type="term" value="F:metal ion binding"/>
    <property type="evidence" value="ECO:0007669"/>
    <property type="project" value="UniProtKB-UniRule"/>
</dbReference>
<proteinExistence type="inferred from homology"/>
<gene>
    <name evidence="10" type="ORF">OMP38_02000</name>
</gene>
<dbReference type="Pfam" id="PF07687">
    <property type="entry name" value="M20_dimer"/>
    <property type="match status" value="1"/>
</dbReference>
<dbReference type="PROSITE" id="PS00758">
    <property type="entry name" value="ARGE_DAPE_CPG2_1"/>
    <property type="match status" value="1"/>
</dbReference>
<dbReference type="Pfam" id="PF01546">
    <property type="entry name" value="Peptidase_M20"/>
    <property type="match status" value="1"/>
</dbReference>
<sequence>MSYFNRFHARLRGGSAWSKKERLIEEFMELVQIDSETKHEQAIRKALIAKFEALGLSVEEDDVAEKIGHGSGNLFAWLPATPDAESAPVLLFTSHMDTVAPGLGIKPRLDDDGYIRSDGTTILGADDKAGLAAIFEALRVLKETGASHGAIQFVITVGEESGLLGSRAMDGSRLKAKFGYALDSNGKVGEIAAAAITNSRQYITIHGKAAHAGVNPEDGISAIQVASKAVSKMKLGRIDKETSANIGRFEGGGEVNVVVDKIKIYAEVRSRSNEKLHAQAELMRQAVANACEETGATFEFVSEVIYPAYSYTEADEVIQIASAAIRSVGLSPSLFASGGGSDANMFNGNGVPTVNLAVGYEDIHTTKERIKADDIVKVTELVLAIVEEAQRH</sequence>
<evidence type="ECO:0000256" key="5">
    <source>
        <dbReference type="ARBA" id="ARBA00022833"/>
    </source>
</evidence>
<comment type="cofactor">
    <cofactor evidence="8">
        <name>a divalent metal cation</name>
        <dbReference type="ChEBI" id="CHEBI:60240"/>
    </cofactor>
    <text evidence="8">Binds 2 divalent metal cations per subunit.</text>
</comment>
<protein>
    <submittedName>
        <fullName evidence="10">M20/M25/M40 family metallo-hydrolase</fullName>
    </submittedName>
</protein>
<keyword evidence="6" id="KW-0482">Metalloprotease</keyword>
<dbReference type="PANTHER" id="PTHR42994:SF2">
    <property type="entry name" value="PEPTIDASE"/>
    <property type="match status" value="1"/>
</dbReference>
<dbReference type="Gene3D" id="3.40.630.10">
    <property type="entry name" value="Zn peptidases"/>
    <property type="match status" value="1"/>
</dbReference>
<dbReference type="InterPro" id="IPR008007">
    <property type="entry name" value="Peptidase_M42"/>
</dbReference>
<dbReference type="NCBIfam" id="TIGR01883">
    <property type="entry name" value="PepT-like"/>
    <property type="match status" value="1"/>
</dbReference>
<comment type="cofactor">
    <cofactor evidence="1">
        <name>Zn(2+)</name>
        <dbReference type="ChEBI" id="CHEBI:29105"/>
    </cofactor>
</comment>
<dbReference type="PANTHER" id="PTHR42994">
    <property type="entry name" value="PEPTIDASE T"/>
    <property type="match status" value="1"/>
</dbReference>
<evidence type="ECO:0000259" key="9">
    <source>
        <dbReference type="Pfam" id="PF07687"/>
    </source>
</evidence>
<dbReference type="Gene3D" id="3.30.70.360">
    <property type="match status" value="1"/>
</dbReference>
<reference evidence="10 11" key="1">
    <citation type="submission" date="2022-10" db="EMBL/GenBank/DDBJ databases">
        <title>Comparative genomic analysis of Cohnella hashimotonis sp. nov., isolated from the International Space Station.</title>
        <authorList>
            <person name="Simpson A."/>
            <person name="Venkateswaran K."/>
        </authorList>
    </citation>
    <scope>NUCLEOTIDE SEQUENCE [LARGE SCALE GENOMIC DNA]</scope>
    <source>
        <strain evidence="10 11">DSM 18997</strain>
    </source>
</reference>
<dbReference type="InterPro" id="IPR036264">
    <property type="entry name" value="Bact_exopeptidase_dim_dom"/>
</dbReference>
<keyword evidence="5" id="KW-0862">Zinc</keyword>
<keyword evidence="2" id="KW-0645">Protease</keyword>
<dbReference type="SUPFAM" id="SSF53187">
    <property type="entry name" value="Zn-dependent exopeptidases"/>
    <property type="match status" value="1"/>
</dbReference>
<dbReference type="PIRSF" id="PIRSF001123">
    <property type="entry name" value="PepA_GA"/>
    <property type="match status" value="1"/>
</dbReference>
<dbReference type="PROSITE" id="PS00759">
    <property type="entry name" value="ARGE_DAPE_CPG2_2"/>
    <property type="match status" value="1"/>
</dbReference>
<evidence type="ECO:0000256" key="6">
    <source>
        <dbReference type="ARBA" id="ARBA00023049"/>
    </source>
</evidence>
<dbReference type="RefSeq" id="WP_277565137.1">
    <property type="nucleotide sequence ID" value="NZ_JAPDHZ010000002.1"/>
</dbReference>
<evidence type="ECO:0000256" key="7">
    <source>
        <dbReference type="PIRNR" id="PIRNR001123"/>
    </source>
</evidence>
<comment type="similarity">
    <text evidence="7">Belongs to the peptidase M42 family.</text>
</comment>
<feature type="domain" description="Peptidase M20 dimerisation" evidence="9">
    <location>
        <begin position="203"/>
        <end position="293"/>
    </location>
</feature>
<dbReference type="InterPro" id="IPR011650">
    <property type="entry name" value="Peptidase_M20_dimer"/>
</dbReference>
<evidence type="ECO:0000256" key="8">
    <source>
        <dbReference type="PIRSR" id="PIRSR001123-2"/>
    </source>
</evidence>
<evidence type="ECO:0000256" key="3">
    <source>
        <dbReference type="ARBA" id="ARBA00022723"/>
    </source>
</evidence>
<organism evidence="10 11">
    <name type="scientific">Cohnella ginsengisoli</name>
    <dbReference type="NCBI Taxonomy" id="425004"/>
    <lineage>
        <taxon>Bacteria</taxon>
        <taxon>Bacillati</taxon>
        <taxon>Bacillota</taxon>
        <taxon>Bacilli</taxon>
        <taxon>Bacillales</taxon>
        <taxon>Paenibacillaceae</taxon>
        <taxon>Cohnella</taxon>
    </lineage>
</organism>
<feature type="binding site" evidence="8">
    <location>
        <position position="364"/>
    </location>
    <ligand>
        <name>Zn(2+)</name>
        <dbReference type="ChEBI" id="CHEBI:29105"/>
        <label>2</label>
    </ligand>
</feature>
<evidence type="ECO:0000256" key="1">
    <source>
        <dbReference type="ARBA" id="ARBA00001947"/>
    </source>
</evidence>
<evidence type="ECO:0000256" key="2">
    <source>
        <dbReference type="ARBA" id="ARBA00022670"/>
    </source>
</evidence>
<name>A0A9X4QKT2_9BACL</name>
<comment type="caution">
    <text evidence="10">The sequence shown here is derived from an EMBL/GenBank/DDBJ whole genome shotgun (WGS) entry which is preliminary data.</text>
</comment>
<keyword evidence="11" id="KW-1185">Reference proteome</keyword>
<dbReference type="SUPFAM" id="SSF55031">
    <property type="entry name" value="Bacterial exopeptidase dimerisation domain"/>
    <property type="match status" value="1"/>
</dbReference>
<dbReference type="InterPro" id="IPR001261">
    <property type="entry name" value="ArgE/DapE_CS"/>
</dbReference>
<dbReference type="InterPro" id="IPR010162">
    <property type="entry name" value="PepT-like"/>
</dbReference>
<accession>A0A9X4QKT2</accession>
<dbReference type="GO" id="GO:0006508">
    <property type="term" value="P:proteolysis"/>
    <property type="evidence" value="ECO:0007669"/>
    <property type="project" value="UniProtKB-KW"/>
</dbReference>
<keyword evidence="4" id="KW-0378">Hydrolase</keyword>
<dbReference type="AlphaFoldDB" id="A0A9X4QKT2"/>
<evidence type="ECO:0000256" key="4">
    <source>
        <dbReference type="ARBA" id="ARBA00022801"/>
    </source>
</evidence>
<evidence type="ECO:0000313" key="11">
    <source>
        <dbReference type="Proteomes" id="UP001153387"/>
    </source>
</evidence>
<evidence type="ECO:0000313" key="10">
    <source>
        <dbReference type="EMBL" id="MDG0789755.1"/>
    </source>
</evidence>
<dbReference type="Proteomes" id="UP001153387">
    <property type="component" value="Unassembled WGS sequence"/>
</dbReference>
<dbReference type="InterPro" id="IPR002933">
    <property type="entry name" value="Peptidase_M20"/>
</dbReference>
<dbReference type="GO" id="GO:0004177">
    <property type="term" value="F:aminopeptidase activity"/>
    <property type="evidence" value="ECO:0007669"/>
    <property type="project" value="UniProtKB-UniRule"/>
</dbReference>
<dbReference type="EMBL" id="JAPDHZ010000002">
    <property type="protein sequence ID" value="MDG0789755.1"/>
    <property type="molecule type" value="Genomic_DNA"/>
</dbReference>
<keyword evidence="3 8" id="KW-0479">Metal-binding</keyword>
<dbReference type="GO" id="GO:0008237">
    <property type="term" value="F:metallopeptidase activity"/>
    <property type="evidence" value="ECO:0007669"/>
    <property type="project" value="UniProtKB-KW"/>
</dbReference>